<name>C4LFU2_TOLAT</name>
<dbReference type="AlphaFoldDB" id="C4LFU2"/>
<evidence type="ECO:0000313" key="2">
    <source>
        <dbReference type="Proteomes" id="UP000009073"/>
    </source>
</evidence>
<dbReference type="RefSeq" id="WP_015878930.1">
    <property type="nucleotide sequence ID" value="NC_012691.1"/>
</dbReference>
<reference evidence="2" key="1">
    <citation type="submission" date="2009-05" db="EMBL/GenBank/DDBJ databases">
        <title>Complete sequence of Tolumonas auensis DSM 9187.</title>
        <authorList>
            <consortium name="US DOE Joint Genome Institute"/>
            <person name="Lucas S."/>
            <person name="Copeland A."/>
            <person name="Lapidus A."/>
            <person name="Glavina del Rio T."/>
            <person name="Tice H."/>
            <person name="Bruce D."/>
            <person name="Goodwin L."/>
            <person name="Pitluck S."/>
            <person name="Chertkov O."/>
            <person name="Brettin T."/>
            <person name="Detter J.C."/>
            <person name="Han C."/>
            <person name="Larimer F."/>
            <person name="Land M."/>
            <person name="Hauser L."/>
            <person name="Kyrpides N."/>
            <person name="Mikhailova N."/>
            <person name="Spring S."/>
            <person name="Beller H."/>
        </authorList>
    </citation>
    <scope>NUCLEOTIDE SEQUENCE [LARGE SCALE GENOMIC DNA]</scope>
    <source>
        <strain evidence="2">DSM 9187 / TA4</strain>
    </source>
</reference>
<dbReference type="OrthoDB" id="9857859at2"/>
<protein>
    <submittedName>
        <fullName evidence="1">Uncharacterized protein</fullName>
    </submittedName>
</protein>
<dbReference type="KEGG" id="tau:Tola_1851"/>
<reference evidence="1 2" key="2">
    <citation type="journal article" date="2011" name="Stand. Genomic Sci.">
        <title>Complete genome sequence of Tolumonas auensis type strain (TA 4).</title>
        <authorList>
            <person name="Chertkov O."/>
            <person name="Copeland A."/>
            <person name="Lucas S."/>
            <person name="Lapidus A."/>
            <person name="Berry K.W."/>
            <person name="Detter J.C."/>
            <person name="Del Rio T.G."/>
            <person name="Hammon N."/>
            <person name="Dalin E."/>
            <person name="Tice H."/>
            <person name="Pitluck S."/>
            <person name="Richardson P."/>
            <person name="Bruce D."/>
            <person name="Goodwin L."/>
            <person name="Han C."/>
            <person name="Tapia R."/>
            <person name="Saunders E."/>
            <person name="Schmutz J."/>
            <person name="Brettin T."/>
            <person name="Larimer F."/>
            <person name="Land M."/>
            <person name="Hauser L."/>
            <person name="Spring S."/>
            <person name="Rohde M."/>
            <person name="Kyrpides N.C."/>
            <person name="Ivanova N."/>
            <person name="Goker M."/>
            <person name="Beller H.R."/>
            <person name="Klenk H.P."/>
            <person name="Woyke T."/>
        </authorList>
    </citation>
    <scope>NUCLEOTIDE SEQUENCE [LARGE SCALE GENOMIC DNA]</scope>
    <source>
        <strain evidence="2">DSM 9187 / TA4</strain>
    </source>
</reference>
<dbReference type="EMBL" id="CP001616">
    <property type="protein sequence ID" value="ACQ93459.1"/>
    <property type="molecule type" value="Genomic_DNA"/>
</dbReference>
<gene>
    <name evidence="1" type="ordered locus">Tola_1851</name>
</gene>
<dbReference type="Proteomes" id="UP000009073">
    <property type="component" value="Chromosome"/>
</dbReference>
<dbReference type="HOGENOM" id="CLU_2588657_0_0_6"/>
<accession>C4LFU2</accession>
<sequence>MIFNVSNGWLLNKIKYGINNHDEYILETLEAARMLNVSVIELKDAILKSQSIRGWMPPDAYKVGSKYYFLFKDLMQLKTQ</sequence>
<evidence type="ECO:0000313" key="1">
    <source>
        <dbReference type="EMBL" id="ACQ93459.1"/>
    </source>
</evidence>
<keyword evidence="2" id="KW-1185">Reference proteome</keyword>
<proteinExistence type="predicted"/>
<organism evidence="1 2">
    <name type="scientific">Tolumonas auensis (strain DSM 9187 / NBRC 110442 / TA 4)</name>
    <dbReference type="NCBI Taxonomy" id="595494"/>
    <lineage>
        <taxon>Bacteria</taxon>
        <taxon>Pseudomonadati</taxon>
        <taxon>Pseudomonadota</taxon>
        <taxon>Gammaproteobacteria</taxon>
        <taxon>Aeromonadales</taxon>
        <taxon>Aeromonadaceae</taxon>
        <taxon>Tolumonas</taxon>
    </lineage>
</organism>